<dbReference type="EMBL" id="SHKR01000017">
    <property type="protein sequence ID" value="RZU03653.1"/>
    <property type="molecule type" value="Genomic_DNA"/>
</dbReference>
<dbReference type="Pfam" id="PF08241">
    <property type="entry name" value="Methyltransf_11"/>
    <property type="match status" value="1"/>
</dbReference>
<name>A0A4Q7W3M8_9ACTN</name>
<gene>
    <name evidence="6" type="ORF">EV645_7686</name>
</gene>
<evidence type="ECO:0000256" key="4">
    <source>
        <dbReference type="ARBA" id="ARBA00022691"/>
    </source>
</evidence>
<feature type="domain" description="Methyltransferase type 11" evidence="5">
    <location>
        <begin position="55"/>
        <end position="150"/>
    </location>
</feature>
<keyword evidence="2" id="KW-0808">Transferase</keyword>
<dbReference type="CDD" id="cd02440">
    <property type="entry name" value="AdoMet_MTases"/>
    <property type="match status" value="1"/>
</dbReference>
<keyword evidence="1" id="KW-0489">Methyltransferase</keyword>
<evidence type="ECO:0000313" key="7">
    <source>
        <dbReference type="Proteomes" id="UP000292027"/>
    </source>
</evidence>
<proteinExistence type="predicted"/>
<evidence type="ECO:0000259" key="5">
    <source>
        <dbReference type="Pfam" id="PF08241"/>
    </source>
</evidence>
<dbReference type="PANTHER" id="PTHR43464">
    <property type="entry name" value="METHYLTRANSFERASE"/>
    <property type="match status" value="1"/>
</dbReference>
<organism evidence="6 7">
    <name type="scientific">Kribbella rubisoli</name>
    <dbReference type="NCBI Taxonomy" id="3075929"/>
    <lineage>
        <taxon>Bacteria</taxon>
        <taxon>Bacillati</taxon>
        <taxon>Actinomycetota</taxon>
        <taxon>Actinomycetes</taxon>
        <taxon>Propionibacteriales</taxon>
        <taxon>Kribbellaceae</taxon>
        <taxon>Kribbella</taxon>
    </lineage>
</organism>
<dbReference type="InterPro" id="IPR029063">
    <property type="entry name" value="SAM-dependent_MTases_sf"/>
</dbReference>
<evidence type="ECO:0000256" key="1">
    <source>
        <dbReference type="ARBA" id="ARBA00022603"/>
    </source>
</evidence>
<evidence type="ECO:0000256" key="3">
    <source>
        <dbReference type="ARBA" id="ARBA00022688"/>
    </source>
</evidence>
<dbReference type="SUPFAM" id="SSF53335">
    <property type="entry name" value="S-adenosyl-L-methionine-dependent methyltransferases"/>
    <property type="match status" value="1"/>
</dbReference>
<sequence length="270" mass="29616">MMPIDNAIYDRLGSGWWDESNPLNALNGSFTPARFAYFRDVLDRLGLDPAGLRAVDVGCGGGFLAEEFAHIGCRVLGVDPSEVSIRTARQHATASGLKIGYVVNAGERLALKDESVDIAYCCDVLEHVAELDQVVAETARVLKPGGVYLFDTINRTRASKLFFIKLLQEWRLTRVVDTGVHSWAMFIKPLELEAILRRHGLRLGEIVGLGPRAGLASLGWNFVRVRLGQLSFGEASRRMDIGQVRRIDLSYLGYATKLSRRSGSGASPPG</sequence>
<dbReference type="PANTHER" id="PTHR43464:SF19">
    <property type="entry name" value="UBIQUINONE BIOSYNTHESIS O-METHYLTRANSFERASE, MITOCHONDRIAL"/>
    <property type="match status" value="1"/>
</dbReference>
<comment type="caution">
    <text evidence="6">The sequence shown here is derived from an EMBL/GenBank/DDBJ whole genome shotgun (WGS) entry which is preliminary data.</text>
</comment>
<dbReference type="InterPro" id="IPR010233">
    <property type="entry name" value="UbiG_MeTrfase"/>
</dbReference>
<dbReference type="NCBIfam" id="TIGR01983">
    <property type="entry name" value="UbiG"/>
    <property type="match status" value="1"/>
</dbReference>
<dbReference type="GO" id="GO:0032259">
    <property type="term" value="P:methylation"/>
    <property type="evidence" value="ECO:0007669"/>
    <property type="project" value="UniProtKB-KW"/>
</dbReference>
<dbReference type="InterPro" id="IPR013216">
    <property type="entry name" value="Methyltransf_11"/>
</dbReference>
<dbReference type="Gene3D" id="3.40.50.150">
    <property type="entry name" value="Vaccinia Virus protein VP39"/>
    <property type="match status" value="1"/>
</dbReference>
<accession>A0A4Q7W3M8</accession>
<reference evidence="6 7" key="1">
    <citation type="journal article" date="2015" name="Stand. Genomic Sci.">
        <title>Genomic Encyclopedia of Bacterial and Archaeal Type Strains, Phase III: the genomes of soil and plant-associated and newly described type strains.</title>
        <authorList>
            <person name="Whitman W.B."/>
            <person name="Woyke T."/>
            <person name="Klenk H.P."/>
            <person name="Zhou Y."/>
            <person name="Lilburn T.G."/>
            <person name="Beck B.J."/>
            <person name="De Vos P."/>
            <person name="Vandamme P."/>
            <person name="Eisen J.A."/>
            <person name="Garrity G."/>
            <person name="Hugenholtz P."/>
            <person name="Kyrpides N.C."/>
        </authorList>
    </citation>
    <scope>NUCLEOTIDE SEQUENCE [LARGE SCALE GENOMIC DNA]</scope>
    <source>
        <strain evidence="6 7">VKM Ac-2540</strain>
    </source>
</reference>
<dbReference type="AlphaFoldDB" id="A0A4Q7W3M8"/>
<protein>
    <submittedName>
        <fullName evidence="6">3-demethylubiquinone-9 3-methyltransferase</fullName>
    </submittedName>
</protein>
<keyword evidence="7" id="KW-1185">Reference proteome</keyword>
<evidence type="ECO:0000256" key="2">
    <source>
        <dbReference type="ARBA" id="ARBA00022679"/>
    </source>
</evidence>
<dbReference type="Proteomes" id="UP000292027">
    <property type="component" value="Unassembled WGS sequence"/>
</dbReference>
<dbReference type="GO" id="GO:0061542">
    <property type="term" value="F:3-demethylubiquinol 3-O-methyltransferase activity"/>
    <property type="evidence" value="ECO:0007669"/>
    <property type="project" value="InterPro"/>
</dbReference>
<dbReference type="GO" id="GO:0010420">
    <property type="term" value="F:polyprenyldihydroxybenzoate methyltransferase activity"/>
    <property type="evidence" value="ECO:0007669"/>
    <property type="project" value="InterPro"/>
</dbReference>
<keyword evidence="3" id="KW-0831">Ubiquinone biosynthesis</keyword>
<keyword evidence="4" id="KW-0949">S-adenosyl-L-methionine</keyword>
<evidence type="ECO:0000313" key="6">
    <source>
        <dbReference type="EMBL" id="RZU03653.1"/>
    </source>
</evidence>